<evidence type="ECO:0000313" key="3">
    <source>
        <dbReference type="Proteomes" id="UP001227230"/>
    </source>
</evidence>
<dbReference type="Pfam" id="PF00078">
    <property type="entry name" value="RVT_1"/>
    <property type="match status" value="1"/>
</dbReference>
<dbReference type="InterPro" id="IPR000477">
    <property type="entry name" value="RT_dom"/>
</dbReference>
<dbReference type="InterPro" id="IPR043128">
    <property type="entry name" value="Rev_trsase/Diguanyl_cyclase"/>
</dbReference>
<dbReference type="EMBL" id="CP126663">
    <property type="protein sequence ID" value="WKA06275.1"/>
    <property type="molecule type" value="Genomic_DNA"/>
</dbReference>
<feature type="domain" description="Reverse transcriptase" evidence="1">
    <location>
        <begin position="1"/>
        <end position="105"/>
    </location>
</feature>
<protein>
    <recommendedName>
        <fullName evidence="1">Reverse transcriptase domain-containing protein</fullName>
    </recommendedName>
</protein>
<evidence type="ECO:0000313" key="2">
    <source>
        <dbReference type="EMBL" id="WKA06275.1"/>
    </source>
</evidence>
<dbReference type="SUPFAM" id="SSF56672">
    <property type="entry name" value="DNA/RNA polymerases"/>
    <property type="match status" value="1"/>
</dbReference>
<sequence>MVRGEDVPKTAFQTRYGHYEFLVMPFGLTNAPTAFTDLMNRVFKPYLYQFVVVFIDDILVYSRSGEEHERHLSIVLQTLRDKQLFTKLKKCEFWLDKVSFLRHVITKNGISVDPGKVDVVENWRKPSIVTEI</sequence>
<dbReference type="CDD" id="cd01647">
    <property type="entry name" value="RT_LTR"/>
    <property type="match status" value="1"/>
</dbReference>
<dbReference type="InterPro" id="IPR053134">
    <property type="entry name" value="RNA-dir_DNA_polymerase"/>
</dbReference>
<dbReference type="PROSITE" id="PS50878">
    <property type="entry name" value="RT_POL"/>
    <property type="match status" value="1"/>
</dbReference>
<proteinExistence type="predicted"/>
<dbReference type="PANTHER" id="PTHR24559">
    <property type="entry name" value="TRANSPOSON TY3-I GAG-POL POLYPROTEIN"/>
    <property type="match status" value="1"/>
</dbReference>
<name>A0ABY9DFT1_VITVI</name>
<reference evidence="2 3" key="1">
    <citation type="journal article" date="2023" name="Hortic Res">
        <title>The complete reference genome for grapevine (Vitis vinifera L.) genetics and breeding.</title>
        <authorList>
            <person name="Shi X."/>
            <person name="Cao S."/>
            <person name="Wang X."/>
            <person name="Huang S."/>
            <person name="Wang Y."/>
            <person name="Liu Z."/>
            <person name="Liu W."/>
            <person name="Leng X."/>
            <person name="Peng Y."/>
            <person name="Wang N."/>
            <person name="Wang Y."/>
            <person name="Ma Z."/>
            <person name="Xu X."/>
            <person name="Zhang F."/>
            <person name="Xue H."/>
            <person name="Zhong H."/>
            <person name="Wang Y."/>
            <person name="Zhang K."/>
            <person name="Velt A."/>
            <person name="Avia K."/>
            <person name="Holtgrawe D."/>
            <person name="Grimplet J."/>
            <person name="Matus J.T."/>
            <person name="Ware D."/>
            <person name="Wu X."/>
            <person name="Wang H."/>
            <person name="Liu C."/>
            <person name="Fang Y."/>
            <person name="Rustenholz C."/>
            <person name="Cheng Z."/>
            <person name="Xiao H."/>
            <person name="Zhou Y."/>
        </authorList>
    </citation>
    <scope>NUCLEOTIDE SEQUENCE [LARGE SCALE GENOMIC DNA]</scope>
    <source>
        <strain evidence="3">cv. Pinot noir / PN40024</strain>
        <tissue evidence="2">Leaf</tissue>
    </source>
</reference>
<dbReference type="Proteomes" id="UP001227230">
    <property type="component" value="Chromosome 16"/>
</dbReference>
<gene>
    <name evidence="2" type="ORF">VitviT2T_024181</name>
</gene>
<dbReference type="Gene3D" id="3.10.10.10">
    <property type="entry name" value="HIV Type 1 Reverse Transcriptase, subunit A, domain 1"/>
    <property type="match status" value="1"/>
</dbReference>
<dbReference type="Gene3D" id="3.30.70.270">
    <property type="match status" value="1"/>
</dbReference>
<evidence type="ECO:0000259" key="1">
    <source>
        <dbReference type="PROSITE" id="PS50878"/>
    </source>
</evidence>
<accession>A0ABY9DFT1</accession>
<keyword evidence="3" id="KW-1185">Reference proteome</keyword>
<organism evidence="2 3">
    <name type="scientific">Vitis vinifera</name>
    <name type="common">Grape</name>
    <dbReference type="NCBI Taxonomy" id="29760"/>
    <lineage>
        <taxon>Eukaryota</taxon>
        <taxon>Viridiplantae</taxon>
        <taxon>Streptophyta</taxon>
        <taxon>Embryophyta</taxon>
        <taxon>Tracheophyta</taxon>
        <taxon>Spermatophyta</taxon>
        <taxon>Magnoliopsida</taxon>
        <taxon>eudicotyledons</taxon>
        <taxon>Gunneridae</taxon>
        <taxon>Pentapetalae</taxon>
        <taxon>rosids</taxon>
        <taxon>Vitales</taxon>
        <taxon>Vitaceae</taxon>
        <taxon>Viteae</taxon>
        <taxon>Vitis</taxon>
    </lineage>
</organism>
<dbReference type="InterPro" id="IPR043502">
    <property type="entry name" value="DNA/RNA_pol_sf"/>
</dbReference>
<dbReference type="PANTHER" id="PTHR24559:SF444">
    <property type="entry name" value="REVERSE TRANSCRIPTASE DOMAIN-CONTAINING PROTEIN"/>
    <property type="match status" value="1"/>
</dbReference>